<proteinExistence type="predicted"/>
<dbReference type="EMBL" id="CAJVPM010025141">
    <property type="protein sequence ID" value="CAG8656583.1"/>
    <property type="molecule type" value="Genomic_DNA"/>
</dbReference>
<evidence type="ECO:0000313" key="2">
    <source>
        <dbReference type="Proteomes" id="UP000789860"/>
    </source>
</evidence>
<name>A0ACA9NI83_9GLOM</name>
<feature type="non-terminal residue" evidence="1">
    <location>
        <position position="346"/>
    </location>
</feature>
<gene>
    <name evidence="1" type="ORF">SCALOS_LOCUS8868</name>
</gene>
<reference evidence="1" key="1">
    <citation type="submission" date="2021-06" db="EMBL/GenBank/DDBJ databases">
        <authorList>
            <person name="Kallberg Y."/>
            <person name="Tangrot J."/>
            <person name="Rosling A."/>
        </authorList>
    </citation>
    <scope>NUCLEOTIDE SEQUENCE</scope>
    <source>
        <strain evidence="1">AU212A</strain>
    </source>
</reference>
<protein>
    <submittedName>
        <fullName evidence="1">7196_t:CDS:1</fullName>
    </submittedName>
</protein>
<organism evidence="1 2">
    <name type="scientific">Scutellospora calospora</name>
    <dbReference type="NCBI Taxonomy" id="85575"/>
    <lineage>
        <taxon>Eukaryota</taxon>
        <taxon>Fungi</taxon>
        <taxon>Fungi incertae sedis</taxon>
        <taxon>Mucoromycota</taxon>
        <taxon>Glomeromycotina</taxon>
        <taxon>Glomeromycetes</taxon>
        <taxon>Diversisporales</taxon>
        <taxon>Gigasporaceae</taxon>
        <taxon>Scutellospora</taxon>
    </lineage>
</organism>
<keyword evidence="2" id="KW-1185">Reference proteome</keyword>
<accession>A0ACA9NI83</accession>
<comment type="caution">
    <text evidence="1">The sequence shown here is derived from an EMBL/GenBank/DDBJ whole genome shotgun (WGS) entry which is preliminary data.</text>
</comment>
<evidence type="ECO:0000313" key="1">
    <source>
        <dbReference type="EMBL" id="CAG8656583.1"/>
    </source>
</evidence>
<dbReference type="Proteomes" id="UP000789860">
    <property type="component" value="Unassembled WGS sequence"/>
</dbReference>
<sequence length="346" mass="38892">MLGRNQQFNQPCDYLKEICRDCEVNGNLNIEKRTIHIIGGKKRDVNEAFKRLKVLEKLRPSFKAQEIPLFMYHASIAKDAYIIIPVVRNPNTQKWTLPKYVEPEQNRSATMVNNNVNSNAPPRGRPITRNPPTEQKYDWPEVQQVPADIPWSSSNAFDTSSTKDFPTLSPSFVGSKSAASTTSTSTHSLSPSRREFLINTETQTFSSNASLFDGTKPRLTDEEKLARKEAKKQRIIDRRRQRSQYGTSTDNAAQVTDVFSSMSNPSDWVTPQDNNATTLEARVWSDKAAGKKVDEKGGINIVMRDVILEKSPNNSNSSVNGNNVPGTPGKILGYVRSQREEIRLFG</sequence>